<keyword evidence="10" id="KW-1185">Reference proteome</keyword>
<evidence type="ECO:0000256" key="5">
    <source>
        <dbReference type="ARBA" id="ARBA00022833"/>
    </source>
</evidence>
<dbReference type="AlphaFoldDB" id="A0A1E1K2S0"/>
<dbReference type="PROSITE" id="PS00028">
    <property type="entry name" value="ZINC_FINGER_C2H2_1"/>
    <property type="match status" value="3"/>
</dbReference>
<keyword evidence="6" id="KW-0539">Nucleus</keyword>
<organism evidence="9 10">
    <name type="scientific">Rhynchosporium agropyri</name>
    <dbReference type="NCBI Taxonomy" id="914238"/>
    <lineage>
        <taxon>Eukaryota</taxon>
        <taxon>Fungi</taxon>
        <taxon>Dikarya</taxon>
        <taxon>Ascomycota</taxon>
        <taxon>Pezizomycotina</taxon>
        <taxon>Leotiomycetes</taxon>
        <taxon>Helotiales</taxon>
        <taxon>Ploettnerulaceae</taxon>
        <taxon>Rhynchosporium</taxon>
    </lineage>
</organism>
<dbReference type="EMBL" id="FJUX01000012">
    <property type="protein sequence ID" value="CZS92398.1"/>
    <property type="molecule type" value="Genomic_DNA"/>
</dbReference>
<sequence length="477" mass="53472">MSVFDPPSSSASNAMAATQGSIPVTGRRLDRDFYPNFPSAALHFIATHLSDLFIMIYSVAVQRQAKPGDIRLSSIHINSFRPSTQMETSSTIQSCDWRAPSSAISQITTAPQYSLVQTCSVALSRNTVVGQQGYPFCYGGYSLLPTNIPVPSHDKCYFTKQQPLPRAMRADDEENYSQSPFLESQSTWPSTTIGSVDHCTETKTSTASQEIRIRTEVDSLMKVMQVKSQTTEPQAVSIAKQIKSTVSAFHTPFATSAISQTGMYTTREKVKYKLTRTSSQKTPVCSKNSTKRYQCKNAKCEKSFHQEAHLNVHERSHTGAKPYLCKEPYCGRTFSQVGNLKTNELRHTGERPHECEICGKRFAQRGNVRAHKLTHNVSKPFQCRLDECRKYFTQLGNLKFHQNKYHQDTIRNLTAKFASTKEGDVVHVGNMELWQYFANLYKNSNKGIKGRDKGRKVGSASNSACLFFSSGMSSFRC</sequence>
<dbReference type="PANTHER" id="PTHR16515">
    <property type="entry name" value="PR DOMAIN ZINC FINGER PROTEIN"/>
    <property type="match status" value="1"/>
</dbReference>
<name>A0A1E1K2S0_9HELO</name>
<evidence type="ECO:0000256" key="7">
    <source>
        <dbReference type="PROSITE-ProRule" id="PRU00042"/>
    </source>
</evidence>
<dbReference type="GO" id="GO:0010468">
    <property type="term" value="P:regulation of gene expression"/>
    <property type="evidence" value="ECO:0007669"/>
    <property type="project" value="TreeGrafter"/>
</dbReference>
<keyword evidence="2" id="KW-0479">Metal-binding</keyword>
<feature type="domain" description="C2H2-type" evidence="8">
    <location>
        <begin position="293"/>
        <end position="322"/>
    </location>
</feature>
<dbReference type="GO" id="GO:0005634">
    <property type="term" value="C:nucleus"/>
    <property type="evidence" value="ECO:0007669"/>
    <property type="project" value="UniProtKB-SubCell"/>
</dbReference>
<feature type="domain" description="C2H2-type" evidence="8">
    <location>
        <begin position="323"/>
        <end position="352"/>
    </location>
</feature>
<evidence type="ECO:0000313" key="9">
    <source>
        <dbReference type="EMBL" id="CZS92398.1"/>
    </source>
</evidence>
<dbReference type="SMART" id="SM00355">
    <property type="entry name" value="ZnF_C2H2"/>
    <property type="match status" value="4"/>
</dbReference>
<evidence type="ECO:0000313" key="10">
    <source>
        <dbReference type="Proteomes" id="UP000178912"/>
    </source>
</evidence>
<evidence type="ECO:0000256" key="2">
    <source>
        <dbReference type="ARBA" id="ARBA00022723"/>
    </source>
</evidence>
<dbReference type="SUPFAM" id="SSF57667">
    <property type="entry name" value="beta-beta-alpha zinc fingers"/>
    <property type="match status" value="2"/>
</dbReference>
<comment type="subcellular location">
    <subcellularLocation>
        <location evidence="1">Nucleus</location>
    </subcellularLocation>
</comment>
<dbReference type="InterPro" id="IPR013087">
    <property type="entry name" value="Znf_C2H2_type"/>
</dbReference>
<keyword evidence="5" id="KW-0862">Zinc</keyword>
<reference evidence="10" key="1">
    <citation type="submission" date="2016-03" db="EMBL/GenBank/DDBJ databases">
        <authorList>
            <person name="Guldener U."/>
        </authorList>
    </citation>
    <scope>NUCLEOTIDE SEQUENCE [LARGE SCALE GENOMIC DNA]</scope>
    <source>
        <strain evidence="10">04CH-RAC-A.6.1</strain>
    </source>
</reference>
<dbReference type="PANTHER" id="PTHR16515:SF57">
    <property type="entry name" value="ZINC FINGER PROTEIN 154-LIKE"/>
    <property type="match status" value="1"/>
</dbReference>
<gene>
    <name evidence="9" type="ORF">RAG0_02840</name>
</gene>
<dbReference type="FunFam" id="3.30.160.60:FF:000634">
    <property type="entry name" value="Zinc finger X-chromosomal protein"/>
    <property type="match status" value="1"/>
</dbReference>
<feature type="domain" description="C2H2-type" evidence="8">
    <location>
        <begin position="381"/>
        <end position="406"/>
    </location>
</feature>
<dbReference type="FunFam" id="3.30.160.60:FF:002343">
    <property type="entry name" value="Zinc finger protein 33A"/>
    <property type="match status" value="1"/>
</dbReference>
<evidence type="ECO:0000256" key="4">
    <source>
        <dbReference type="ARBA" id="ARBA00022771"/>
    </source>
</evidence>
<evidence type="ECO:0000256" key="6">
    <source>
        <dbReference type="ARBA" id="ARBA00023242"/>
    </source>
</evidence>
<dbReference type="InterPro" id="IPR036236">
    <property type="entry name" value="Znf_C2H2_sf"/>
</dbReference>
<evidence type="ECO:0000256" key="1">
    <source>
        <dbReference type="ARBA" id="ARBA00004123"/>
    </source>
</evidence>
<protein>
    <recommendedName>
        <fullName evidence="8">C2H2-type domain-containing protein</fullName>
    </recommendedName>
</protein>
<dbReference type="GO" id="GO:0008270">
    <property type="term" value="F:zinc ion binding"/>
    <property type="evidence" value="ECO:0007669"/>
    <property type="project" value="UniProtKB-KW"/>
</dbReference>
<dbReference type="OrthoDB" id="427030at2759"/>
<feature type="domain" description="C2H2-type" evidence="8">
    <location>
        <begin position="353"/>
        <end position="380"/>
    </location>
</feature>
<dbReference type="InterPro" id="IPR050331">
    <property type="entry name" value="Zinc_finger"/>
</dbReference>
<dbReference type="PROSITE" id="PS50157">
    <property type="entry name" value="ZINC_FINGER_C2H2_2"/>
    <property type="match status" value="4"/>
</dbReference>
<dbReference type="Pfam" id="PF00096">
    <property type="entry name" value="zf-C2H2"/>
    <property type="match status" value="2"/>
</dbReference>
<keyword evidence="4 7" id="KW-0863">Zinc-finger</keyword>
<dbReference type="Gene3D" id="3.30.160.60">
    <property type="entry name" value="Classic Zinc Finger"/>
    <property type="match status" value="4"/>
</dbReference>
<evidence type="ECO:0000259" key="8">
    <source>
        <dbReference type="PROSITE" id="PS50157"/>
    </source>
</evidence>
<dbReference type="Proteomes" id="UP000178912">
    <property type="component" value="Unassembled WGS sequence"/>
</dbReference>
<proteinExistence type="predicted"/>
<evidence type="ECO:0000256" key="3">
    <source>
        <dbReference type="ARBA" id="ARBA00022737"/>
    </source>
</evidence>
<accession>A0A1E1K2S0</accession>
<keyword evidence="3" id="KW-0677">Repeat</keyword>